<keyword evidence="1" id="KW-0472">Membrane</keyword>
<dbReference type="Proteomes" id="UP000224003">
    <property type="component" value="Unassembled WGS sequence"/>
</dbReference>
<sequence>MKGIIDLIKKKIHNIWFFHRIKVYVGFGVILLFVILSFFIDIGYILTMLAVFGMIQFSKSVSKQDPDVLKIDANKRAEEQRQIEHIKKELNKELSFLESYIENNPTDFVAWKRKAEIEDILKDF</sequence>
<accession>A0A9X6WHJ9</accession>
<dbReference type="RefSeq" id="WP_098517463.1">
    <property type="nucleotide sequence ID" value="NZ_NUVX01000070.1"/>
</dbReference>
<keyword evidence="1" id="KW-0812">Transmembrane</keyword>
<keyword evidence="1" id="KW-1133">Transmembrane helix</keyword>
<gene>
    <name evidence="2" type="ORF">COJ15_30040</name>
</gene>
<reference evidence="2 3" key="1">
    <citation type="submission" date="2017-09" db="EMBL/GenBank/DDBJ databases">
        <title>Large-scale bioinformatics analysis of Bacillus genomes uncovers conserved roles of natural products in bacterial physiology.</title>
        <authorList>
            <consortium name="Agbiome Team Llc"/>
            <person name="Bleich R.M."/>
            <person name="Grubbs K.J."/>
            <person name="Santa Maria K.C."/>
            <person name="Allen S.E."/>
            <person name="Farag S."/>
            <person name="Shank E.A."/>
            <person name="Bowers A."/>
        </authorList>
    </citation>
    <scope>NUCLEOTIDE SEQUENCE [LARGE SCALE GENOMIC DNA]</scope>
    <source>
        <strain evidence="2 3">AFS085496</strain>
    </source>
</reference>
<feature type="transmembrane region" description="Helical" evidence="1">
    <location>
        <begin position="21"/>
        <end position="54"/>
    </location>
</feature>
<name>A0A9X6WHJ9_BACTU</name>
<protein>
    <submittedName>
        <fullName evidence="2">Uncharacterized protein</fullName>
    </submittedName>
</protein>
<comment type="caution">
    <text evidence="2">The sequence shown here is derived from an EMBL/GenBank/DDBJ whole genome shotgun (WGS) entry which is preliminary data.</text>
</comment>
<dbReference type="AlphaFoldDB" id="A0A9X6WHJ9"/>
<evidence type="ECO:0000313" key="2">
    <source>
        <dbReference type="EMBL" id="PFJ30977.1"/>
    </source>
</evidence>
<proteinExistence type="predicted"/>
<organism evidence="2 3">
    <name type="scientific">Bacillus thuringiensis</name>
    <dbReference type="NCBI Taxonomy" id="1428"/>
    <lineage>
        <taxon>Bacteria</taxon>
        <taxon>Bacillati</taxon>
        <taxon>Bacillota</taxon>
        <taxon>Bacilli</taxon>
        <taxon>Bacillales</taxon>
        <taxon>Bacillaceae</taxon>
        <taxon>Bacillus</taxon>
        <taxon>Bacillus cereus group</taxon>
    </lineage>
</organism>
<dbReference type="EMBL" id="NUVX01000070">
    <property type="protein sequence ID" value="PFJ30977.1"/>
    <property type="molecule type" value="Genomic_DNA"/>
</dbReference>
<evidence type="ECO:0000313" key="3">
    <source>
        <dbReference type="Proteomes" id="UP000224003"/>
    </source>
</evidence>
<evidence type="ECO:0000256" key="1">
    <source>
        <dbReference type="SAM" id="Phobius"/>
    </source>
</evidence>